<sequence>MNSSDQEYIAVLINYFWGEGTATSSAINGNVVNTVYEVLLEAQACSSSMDLVPRPSGSVAGIGYAVSQLVNIGKRIASGDTRLYITCKNVAAARYKTKVILVLRSGG</sequence>
<evidence type="ECO:0000313" key="1">
    <source>
        <dbReference type="EMBL" id="MBU2709553.1"/>
    </source>
</evidence>
<dbReference type="Proteomes" id="UP000690515">
    <property type="component" value="Unassembled WGS sequence"/>
</dbReference>
<proteinExistence type="predicted"/>
<gene>
    <name evidence="1" type="ORF">KCG35_00615</name>
</gene>
<evidence type="ECO:0000313" key="2">
    <source>
        <dbReference type="Proteomes" id="UP000690515"/>
    </source>
</evidence>
<keyword evidence="2" id="KW-1185">Reference proteome</keyword>
<dbReference type="EMBL" id="JAGSOY010000001">
    <property type="protein sequence ID" value="MBU2709553.1"/>
    <property type="molecule type" value="Genomic_DNA"/>
</dbReference>
<reference evidence="1 2" key="1">
    <citation type="submission" date="2021-04" db="EMBL/GenBank/DDBJ databases">
        <authorList>
            <person name="Pira H."/>
            <person name="Risdian C."/>
            <person name="Wink J."/>
        </authorList>
    </citation>
    <scope>NUCLEOTIDE SEQUENCE [LARGE SCALE GENOMIC DNA]</scope>
    <source>
        <strain evidence="1 2">WH53</strain>
    </source>
</reference>
<accession>A0ABS5Z681</accession>
<organism evidence="1 2">
    <name type="scientific">Zooshikella harenae</name>
    <dbReference type="NCBI Taxonomy" id="2827238"/>
    <lineage>
        <taxon>Bacteria</taxon>
        <taxon>Pseudomonadati</taxon>
        <taxon>Pseudomonadota</taxon>
        <taxon>Gammaproteobacteria</taxon>
        <taxon>Oceanospirillales</taxon>
        <taxon>Zooshikellaceae</taxon>
        <taxon>Zooshikella</taxon>
    </lineage>
</organism>
<name>A0ABS5Z681_9GAMM</name>
<comment type="caution">
    <text evidence="1">The sequence shown here is derived from an EMBL/GenBank/DDBJ whole genome shotgun (WGS) entry which is preliminary data.</text>
</comment>
<protein>
    <submittedName>
        <fullName evidence="1">Uncharacterized protein</fullName>
    </submittedName>
</protein>
<dbReference type="RefSeq" id="WP_215817719.1">
    <property type="nucleotide sequence ID" value="NZ_JAGSOY010000001.1"/>
</dbReference>